<dbReference type="InterPro" id="IPR001310">
    <property type="entry name" value="Histidine_triad_HIT"/>
</dbReference>
<dbReference type="Gene3D" id="3.30.428.10">
    <property type="entry name" value="HIT-like"/>
    <property type="match status" value="1"/>
</dbReference>
<accession>A0A1G2KG74</accession>
<dbReference type="InterPro" id="IPR019808">
    <property type="entry name" value="Histidine_triad_CS"/>
</dbReference>
<organism evidence="5 6">
    <name type="scientific">Candidatus Sungbacteria bacterium RIFCSPHIGHO2_02_FULL_47_11</name>
    <dbReference type="NCBI Taxonomy" id="1802270"/>
    <lineage>
        <taxon>Bacteria</taxon>
        <taxon>Candidatus Sungiibacteriota</taxon>
    </lineage>
</organism>
<gene>
    <name evidence="5" type="ORF">A3C07_04430</name>
</gene>
<dbReference type="PRINTS" id="PR00332">
    <property type="entry name" value="HISTRIAD"/>
</dbReference>
<evidence type="ECO:0000256" key="3">
    <source>
        <dbReference type="PROSITE-ProRule" id="PRU00464"/>
    </source>
</evidence>
<evidence type="ECO:0000313" key="5">
    <source>
        <dbReference type="EMBL" id="OGZ98439.1"/>
    </source>
</evidence>
<dbReference type="STRING" id="1802270.A3C07_04430"/>
<dbReference type="Pfam" id="PF11969">
    <property type="entry name" value="DcpS_C"/>
    <property type="match status" value="1"/>
</dbReference>
<proteinExistence type="predicted"/>
<dbReference type="PROSITE" id="PS00892">
    <property type="entry name" value="HIT_1"/>
    <property type="match status" value="1"/>
</dbReference>
<sequence length="111" mass="12361">MDCLFCKISNGELSSETVYEDLDVKVFKDSHPKAPVHLLVIPKEHIQSIAHLEANHTGIIAKLIYTAKRVASEKGLQGYKLVFNVGREGGQVVDHLHLHLLGGWSKVNHEL</sequence>
<reference evidence="5 6" key="1">
    <citation type="journal article" date="2016" name="Nat. Commun.">
        <title>Thousands of microbial genomes shed light on interconnected biogeochemical processes in an aquifer system.</title>
        <authorList>
            <person name="Anantharaman K."/>
            <person name="Brown C.T."/>
            <person name="Hug L.A."/>
            <person name="Sharon I."/>
            <person name="Castelle C.J."/>
            <person name="Probst A.J."/>
            <person name="Thomas B.C."/>
            <person name="Singh A."/>
            <person name="Wilkins M.J."/>
            <person name="Karaoz U."/>
            <person name="Brodie E.L."/>
            <person name="Williams K.H."/>
            <person name="Hubbard S.S."/>
            <person name="Banfield J.F."/>
        </authorList>
    </citation>
    <scope>NUCLEOTIDE SEQUENCE [LARGE SCALE GENOMIC DNA]</scope>
</reference>
<dbReference type="InterPro" id="IPR036265">
    <property type="entry name" value="HIT-like_sf"/>
</dbReference>
<evidence type="ECO:0000256" key="2">
    <source>
        <dbReference type="PIRSR" id="PIRSR601310-3"/>
    </source>
</evidence>
<dbReference type="CDD" id="cd01276">
    <property type="entry name" value="PKCI_related"/>
    <property type="match status" value="1"/>
</dbReference>
<name>A0A1G2KG74_9BACT</name>
<dbReference type="SUPFAM" id="SSF54197">
    <property type="entry name" value="HIT-like"/>
    <property type="match status" value="1"/>
</dbReference>
<dbReference type="InterPro" id="IPR011146">
    <property type="entry name" value="HIT-like"/>
</dbReference>
<feature type="short sequence motif" description="Histidine triad motif" evidence="2 3">
    <location>
        <begin position="95"/>
        <end position="99"/>
    </location>
</feature>
<evidence type="ECO:0000259" key="4">
    <source>
        <dbReference type="PROSITE" id="PS51084"/>
    </source>
</evidence>
<comment type="caution">
    <text evidence="5">The sequence shown here is derived from an EMBL/GenBank/DDBJ whole genome shotgun (WGS) entry which is preliminary data.</text>
</comment>
<dbReference type="AlphaFoldDB" id="A0A1G2KG74"/>
<evidence type="ECO:0000256" key="1">
    <source>
        <dbReference type="PIRSR" id="PIRSR601310-1"/>
    </source>
</evidence>
<feature type="domain" description="HIT" evidence="4">
    <location>
        <begin position="4"/>
        <end position="111"/>
    </location>
</feature>
<protein>
    <submittedName>
        <fullName evidence="5">Histidine triad nucleotide-binding protein</fullName>
    </submittedName>
</protein>
<evidence type="ECO:0000313" key="6">
    <source>
        <dbReference type="Proteomes" id="UP000179023"/>
    </source>
</evidence>
<dbReference type="Proteomes" id="UP000179023">
    <property type="component" value="Unassembled WGS sequence"/>
</dbReference>
<dbReference type="GO" id="GO:0003824">
    <property type="term" value="F:catalytic activity"/>
    <property type="evidence" value="ECO:0007669"/>
    <property type="project" value="InterPro"/>
</dbReference>
<dbReference type="EMBL" id="MHQI01000065">
    <property type="protein sequence ID" value="OGZ98439.1"/>
    <property type="molecule type" value="Genomic_DNA"/>
</dbReference>
<feature type="active site" description="Tele-AMP-histidine intermediate" evidence="1">
    <location>
        <position position="97"/>
    </location>
</feature>
<dbReference type="PROSITE" id="PS51084">
    <property type="entry name" value="HIT_2"/>
    <property type="match status" value="1"/>
</dbReference>
<dbReference type="PANTHER" id="PTHR23089">
    <property type="entry name" value="HISTIDINE TRIAD HIT PROTEIN"/>
    <property type="match status" value="1"/>
</dbReference>